<evidence type="ECO:0000256" key="1">
    <source>
        <dbReference type="ARBA" id="ARBA00022801"/>
    </source>
</evidence>
<dbReference type="NCBIfam" id="TIGR00976">
    <property type="entry name" value="CocE_NonD"/>
    <property type="match status" value="1"/>
</dbReference>
<dbReference type="EMBL" id="CAFBPZ010000065">
    <property type="protein sequence ID" value="CAB5039666.1"/>
    <property type="molecule type" value="Genomic_DNA"/>
</dbReference>
<name>A0A6J7SF57_9ZZZZ</name>
<dbReference type="Gene3D" id="1.10.3020.10">
    <property type="entry name" value="alpha-amino acid ester hydrolase ( Helical cap domain)"/>
    <property type="match status" value="1"/>
</dbReference>
<dbReference type="AlphaFoldDB" id="A0A6J7SF57"/>
<dbReference type="GO" id="GO:0008239">
    <property type="term" value="F:dipeptidyl-peptidase activity"/>
    <property type="evidence" value="ECO:0007669"/>
    <property type="project" value="InterPro"/>
</dbReference>
<dbReference type="InterPro" id="IPR029058">
    <property type="entry name" value="AB_hydrolase_fold"/>
</dbReference>
<dbReference type="Gene3D" id="2.60.120.260">
    <property type="entry name" value="Galactose-binding domain-like"/>
    <property type="match status" value="1"/>
</dbReference>
<protein>
    <submittedName>
        <fullName evidence="3">Unannotated protein</fullName>
    </submittedName>
</protein>
<organism evidence="3">
    <name type="scientific">freshwater metagenome</name>
    <dbReference type="NCBI Taxonomy" id="449393"/>
    <lineage>
        <taxon>unclassified sequences</taxon>
        <taxon>metagenomes</taxon>
        <taxon>ecological metagenomes</taxon>
    </lineage>
</organism>
<gene>
    <name evidence="3" type="ORF">UFOPK4237_01024</name>
</gene>
<dbReference type="InterPro" id="IPR000383">
    <property type="entry name" value="Xaa-Pro-like_dom"/>
</dbReference>
<accession>A0A6J7SF57</accession>
<feature type="domain" description="Xaa-Pro dipeptidyl-peptidase C-terminal" evidence="2">
    <location>
        <begin position="318"/>
        <end position="516"/>
    </location>
</feature>
<keyword evidence="1" id="KW-0378">Hydrolase</keyword>
<dbReference type="Pfam" id="PF08530">
    <property type="entry name" value="PepX_C"/>
    <property type="match status" value="1"/>
</dbReference>
<evidence type="ECO:0000313" key="3">
    <source>
        <dbReference type="EMBL" id="CAB5039666.1"/>
    </source>
</evidence>
<dbReference type="InterPro" id="IPR013736">
    <property type="entry name" value="Xaa-Pro_dipept_C"/>
</dbReference>
<dbReference type="SUPFAM" id="SSF49785">
    <property type="entry name" value="Galactose-binding domain-like"/>
    <property type="match status" value="1"/>
</dbReference>
<reference evidence="3" key="1">
    <citation type="submission" date="2020-05" db="EMBL/GenBank/DDBJ databases">
        <authorList>
            <person name="Chiriac C."/>
            <person name="Salcher M."/>
            <person name="Ghai R."/>
            <person name="Kavagutti S V."/>
        </authorList>
    </citation>
    <scope>NUCLEOTIDE SEQUENCE</scope>
</reference>
<dbReference type="Gene3D" id="3.40.50.1820">
    <property type="entry name" value="alpha/beta hydrolase"/>
    <property type="match status" value="1"/>
</dbReference>
<sequence>MRSITDVLIPMRDGIRIPVDIYLPDGDGPFPTVLIRTPYIKSAPDLQPPAPRPQAMMLNPEGRSNAVMLRLMNALPAMNVLPLIDEGYAVVVGDSRGTGYAEGIYDYYNVDGGPLDGYDTIEWLAMQDWSDGNIGLWGISGSGVLALAAAVTAPPHLKAVVASAHAVDFYHDQWFPGGVYRFEDRVRWALVMQGPIAPLDPGHPKAKGYEDKRQVFATRYARFYERMRDGESMLDLDWATESTQHDEFDEYWEKFDFTERLGNITAPTLATGVFFDHFIGGTTRMFTGVGVTKRLVLVPGMLDIAGEVGIAGVDELLVRWFDRFLKGVDNQVDQEAPVRLHLTGSGAVVESQSWPPAEAEPWALHLAVSADNSLDLLAESGPVGALELVHDPASPNPSPVDTADQRAFDSGALVFTSEPLDERVVVAGEPLLTLSASPLAADIDLAVRLSDVQPDGASQLLGTGQLRVRADANARVIELRLQPVAFDVAPGHRIRLAIATSDFPFLAIRPDASTLNLQFGSGAEVLSLPRIHA</sequence>
<dbReference type="Pfam" id="PF02129">
    <property type="entry name" value="Peptidase_S15"/>
    <property type="match status" value="1"/>
</dbReference>
<dbReference type="SMART" id="SM00939">
    <property type="entry name" value="PepX_C"/>
    <property type="match status" value="1"/>
</dbReference>
<dbReference type="SUPFAM" id="SSF53474">
    <property type="entry name" value="alpha/beta-Hydrolases"/>
    <property type="match status" value="1"/>
</dbReference>
<dbReference type="InterPro" id="IPR005674">
    <property type="entry name" value="CocE/Ser_esterase"/>
</dbReference>
<proteinExistence type="predicted"/>
<evidence type="ECO:0000259" key="2">
    <source>
        <dbReference type="SMART" id="SM00939"/>
    </source>
</evidence>
<dbReference type="InterPro" id="IPR008979">
    <property type="entry name" value="Galactose-bd-like_sf"/>
</dbReference>